<organism evidence="2 3">
    <name type="scientific">Xaviernesmea oryzae</name>
    <dbReference type="NCBI Taxonomy" id="464029"/>
    <lineage>
        <taxon>Bacteria</taxon>
        <taxon>Pseudomonadati</taxon>
        <taxon>Pseudomonadota</taxon>
        <taxon>Alphaproteobacteria</taxon>
        <taxon>Hyphomicrobiales</taxon>
        <taxon>Rhizobiaceae</taxon>
        <taxon>Rhizobium/Agrobacterium group</taxon>
        <taxon>Xaviernesmea</taxon>
    </lineage>
</organism>
<gene>
    <name evidence="2" type="ORF">BJF93_12310</name>
</gene>
<accession>A0A1Q9AVP1</accession>
<evidence type="ECO:0000313" key="3">
    <source>
        <dbReference type="Proteomes" id="UP000186364"/>
    </source>
</evidence>
<dbReference type="GO" id="GO:0003677">
    <property type="term" value="F:DNA binding"/>
    <property type="evidence" value="ECO:0007669"/>
    <property type="project" value="InterPro"/>
</dbReference>
<dbReference type="Proteomes" id="UP000186364">
    <property type="component" value="Unassembled WGS sequence"/>
</dbReference>
<reference evidence="2 3" key="1">
    <citation type="submission" date="2016-09" db="EMBL/GenBank/DDBJ databases">
        <title>Rhizobium sp. nov., a novel species isolated from the rice rhizosphere.</title>
        <authorList>
            <person name="Zhao J."/>
            <person name="Zhang X."/>
        </authorList>
    </citation>
    <scope>NUCLEOTIDE SEQUENCE [LARGE SCALE GENOMIC DNA]</scope>
    <source>
        <strain evidence="2 3">1.7048</strain>
    </source>
</reference>
<keyword evidence="3" id="KW-1185">Reference proteome</keyword>
<evidence type="ECO:0000259" key="1">
    <source>
        <dbReference type="Pfam" id="PF01609"/>
    </source>
</evidence>
<dbReference type="GO" id="GO:0004803">
    <property type="term" value="F:transposase activity"/>
    <property type="evidence" value="ECO:0007669"/>
    <property type="project" value="InterPro"/>
</dbReference>
<comment type="caution">
    <text evidence="2">The sequence shown here is derived from an EMBL/GenBank/DDBJ whole genome shotgun (WGS) entry which is preliminary data.</text>
</comment>
<dbReference type="AlphaFoldDB" id="A0A1Q9AVP1"/>
<dbReference type="Pfam" id="PF01609">
    <property type="entry name" value="DDE_Tnp_1"/>
    <property type="match status" value="1"/>
</dbReference>
<dbReference type="InterPro" id="IPR002559">
    <property type="entry name" value="Transposase_11"/>
</dbReference>
<sequence length="59" mass="6911">MKRWPWLRHVLADGGYAGLKLRAALRRSAKYTLQIVKRIDKTKGIEVLPYCWVVEHTFA</sequence>
<name>A0A1Q9AVP1_9HYPH</name>
<dbReference type="GO" id="GO:0006313">
    <property type="term" value="P:DNA transposition"/>
    <property type="evidence" value="ECO:0007669"/>
    <property type="project" value="InterPro"/>
</dbReference>
<protein>
    <recommendedName>
        <fullName evidence="1">Transposase IS4-like domain-containing protein</fullName>
    </recommendedName>
</protein>
<proteinExistence type="predicted"/>
<dbReference type="EMBL" id="MKIP01000052">
    <property type="protein sequence ID" value="OLP59478.1"/>
    <property type="molecule type" value="Genomic_DNA"/>
</dbReference>
<evidence type="ECO:0000313" key="2">
    <source>
        <dbReference type="EMBL" id="OLP59478.1"/>
    </source>
</evidence>
<feature type="domain" description="Transposase IS4-like" evidence="1">
    <location>
        <begin position="4"/>
        <end position="59"/>
    </location>
</feature>